<dbReference type="InterPro" id="IPR033989">
    <property type="entry name" value="CD209-like_CTLD"/>
</dbReference>
<dbReference type="Pfam" id="PF00059">
    <property type="entry name" value="Lectin_C"/>
    <property type="match status" value="1"/>
</dbReference>
<reference evidence="4" key="1">
    <citation type="submission" date="2025-08" db="UniProtKB">
        <authorList>
            <consortium name="RefSeq"/>
        </authorList>
    </citation>
    <scope>IDENTIFICATION</scope>
    <source>
        <strain evidence="4">Tuebingen</strain>
        <tissue evidence="4">Fibroblasts and whole tissue</tissue>
    </source>
</reference>
<keyword evidence="2" id="KW-1015">Disulfide bond</keyword>
<dbReference type="PROSITE" id="PS50041">
    <property type="entry name" value="C_TYPE_LECTIN_2"/>
    <property type="match status" value="1"/>
</dbReference>
<dbReference type="AGR" id="ZFIN:ZDB-GENE-060526-152"/>
<dbReference type="CDD" id="cd03590">
    <property type="entry name" value="CLECT_DC-SIGN_like"/>
    <property type="match status" value="1"/>
</dbReference>
<dbReference type="InterPro" id="IPR001304">
    <property type="entry name" value="C-type_lectin-like"/>
</dbReference>
<dbReference type="CTD" id="799269"/>
<name>A0AB32TVV3_DANRE</name>
<protein>
    <submittedName>
        <fullName evidence="4">Asialoglycoprotein receptor 2</fullName>
    </submittedName>
</protein>
<evidence type="ECO:0000313" key="3">
    <source>
        <dbReference type="Proteomes" id="UP000000437"/>
    </source>
</evidence>
<keyword evidence="3" id="KW-1185">Reference proteome</keyword>
<dbReference type="KEGG" id="dre:799269"/>
<dbReference type="InterPro" id="IPR016187">
    <property type="entry name" value="CTDL_fold"/>
</dbReference>
<gene>
    <name evidence="4 5" type="primary">asgr1c.2</name>
</gene>
<dbReference type="Proteomes" id="UP000000437">
    <property type="component" value="Chromosome 5"/>
</dbReference>
<dbReference type="RefSeq" id="XP_068077452.2">
    <property type="nucleotide sequence ID" value="XM_068221351.2"/>
</dbReference>
<dbReference type="InterPro" id="IPR016186">
    <property type="entry name" value="C-type_lectin-like/link_sf"/>
</dbReference>
<dbReference type="AlphaFoldDB" id="A0AB32TVV3"/>
<evidence type="ECO:0000313" key="4">
    <source>
        <dbReference type="RefSeq" id="XP_068077452.2"/>
    </source>
</evidence>
<dbReference type="InterPro" id="IPR018378">
    <property type="entry name" value="C-type_lectin_CS"/>
</dbReference>
<proteinExistence type="predicted"/>
<organism evidence="3 4">
    <name type="scientific">Danio rerio</name>
    <name type="common">Zebrafish</name>
    <name type="synonym">Brachydanio rerio</name>
    <dbReference type="NCBI Taxonomy" id="7955"/>
    <lineage>
        <taxon>Eukaryota</taxon>
        <taxon>Metazoa</taxon>
        <taxon>Chordata</taxon>
        <taxon>Craniata</taxon>
        <taxon>Vertebrata</taxon>
        <taxon>Euteleostomi</taxon>
        <taxon>Actinopterygii</taxon>
        <taxon>Neopterygii</taxon>
        <taxon>Teleostei</taxon>
        <taxon>Ostariophysi</taxon>
        <taxon>Cypriniformes</taxon>
        <taxon>Danionidae</taxon>
        <taxon>Danioninae</taxon>
        <taxon>Danio</taxon>
    </lineage>
</organism>
<keyword evidence="4" id="KW-0675">Receptor</keyword>
<dbReference type="PROSITE" id="PS00615">
    <property type="entry name" value="C_TYPE_LECTIN_1"/>
    <property type="match status" value="1"/>
</dbReference>
<dbReference type="GO" id="GO:0030246">
    <property type="term" value="F:carbohydrate binding"/>
    <property type="evidence" value="ECO:0007669"/>
    <property type="project" value="UniProtKB-KW"/>
</dbReference>
<keyword evidence="1" id="KW-0430">Lectin</keyword>
<dbReference type="SUPFAM" id="SSF56436">
    <property type="entry name" value="C-type lectin-like"/>
    <property type="match status" value="1"/>
</dbReference>
<dbReference type="PANTHER" id="PTHR22803">
    <property type="entry name" value="MANNOSE, PHOSPHOLIPASE, LECTIN RECEPTOR RELATED"/>
    <property type="match status" value="1"/>
</dbReference>
<dbReference type="Gene3D" id="3.10.100.10">
    <property type="entry name" value="Mannose-Binding Protein A, subunit A"/>
    <property type="match status" value="1"/>
</dbReference>
<dbReference type="InterPro" id="IPR050111">
    <property type="entry name" value="C-type_lectin/snaclec_domain"/>
</dbReference>
<evidence type="ECO:0000313" key="5">
    <source>
        <dbReference type="ZFIN" id="ZDB-GENE-060526-152"/>
    </source>
</evidence>
<accession>A0AB32TVV3</accession>
<dbReference type="ZFIN" id="ZDB-GENE-060526-152">
    <property type="gene designation" value="asgr1c.2"/>
</dbReference>
<sequence>MRRGWSLFFNFKNQPLILVPLFLLSQNMEMHSSEEYMKMEVECETKQSLCKGRPCSKQTGILVLLGTVGMIIFLVLISIIVQAKKLSDIETLMTDLSSSLDSLTSKHEENQQKLERQQNVSYIQVKKQMDTVRASVSSIMSKLKADSVRTSFMFRHPLERFLIEHSSEELESGCSDSAWVPFGNSCYLFSRDKMNWTEAKDYCEEKGAWLLKIEDDSEDEWQFVTDFANPTHYWIGLTDQNTGQWRWADGTNYTMNKEHWGPGQPDEWTEHSLGEEGEDCAEITYESLLNDLHCSSKIKFICEMKT</sequence>
<dbReference type="SMART" id="SM00034">
    <property type="entry name" value="CLECT"/>
    <property type="match status" value="1"/>
</dbReference>
<evidence type="ECO:0000256" key="2">
    <source>
        <dbReference type="ARBA" id="ARBA00023157"/>
    </source>
</evidence>
<evidence type="ECO:0000256" key="1">
    <source>
        <dbReference type="ARBA" id="ARBA00022734"/>
    </source>
</evidence>